<dbReference type="AlphaFoldDB" id="A0A1I4LIQ7"/>
<dbReference type="EMBL" id="FOTS01000025">
    <property type="protein sequence ID" value="SFL90850.1"/>
    <property type="molecule type" value="Genomic_DNA"/>
</dbReference>
<dbReference type="Proteomes" id="UP000199520">
    <property type="component" value="Unassembled WGS sequence"/>
</dbReference>
<accession>A0A1I4LIQ7</accession>
<organism evidence="1 2">
    <name type="scientific">Pelosinus propionicus DSM 13327</name>
    <dbReference type="NCBI Taxonomy" id="1123291"/>
    <lineage>
        <taxon>Bacteria</taxon>
        <taxon>Bacillati</taxon>
        <taxon>Bacillota</taxon>
        <taxon>Negativicutes</taxon>
        <taxon>Selenomonadales</taxon>
        <taxon>Sporomusaceae</taxon>
        <taxon>Pelosinus</taxon>
    </lineage>
</organism>
<name>A0A1I4LIQ7_9FIRM</name>
<evidence type="ECO:0000313" key="1">
    <source>
        <dbReference type="EMBL" id="SFL90850.1"/>
    </source>
</evidence>
<reference evidence="2" key="1">
    <citation type="submission" date="2016-10" db="EMBL/GenBank/DDBJ databases">
        <authorList>
            <person name="Varghese N."/>
            <person name="Submissions S."/>
        </authorList>
    </citation>
    <scope>NUCLEOTIDE SEQUENCE [LARGE SCALE GENOMIC DNA]</scope>
    <source>
        <strain evidence="2">DSM 13327</strain>
    </source>
</reference>
<gene>
    <name evidence="1" type="ORF">SAMN04490355_102514</name>
</gene>
<proteinExistence type="predicted"/>
<dbReference type="RefSeq" id="WP_090938392.1">
    <property type="nucleotide sequence ID" value="NZ_FOTS01000025.1"/>
</dbReference>
<protein>
    <submittedName>
        <fullName evidence="1">Uncharacterized protein</fullName>
    </submittedName>
</protein>
<sequence length="150" mass="17648">MEILKIVMFEACSKEKSVIQELNSFGVKVDKFSQNATLEKENDKNKILWRGELWDKLIIRYNLISSEVPFHIMISEGEESETFSSWNEEESDFFGNGDDEEAEDNIKEEKIDEDFVEWEMLHREDIDFAVISQDKNVKRKTFKILKGGKK</sequence>
<keyword evidence="2" id="KW-1185">Reference proteome</keyword>
<evidence type="ECO:0000313" key="2">
    <source>
        <dbReference type="Proteomes" id="UP000199520"/>
    </source>
</evidence>